<evidence type="ECO:0000256" key="7">
    <source>
        <dbReference type="ARBA" id="ARBA00023136"/>
    </source>
</evidence>
<keyword evidence="4 8" id="KW-1003">Cell membrane</keyword>
<evidence type="ECO:0000256" key="5">
    <source>
        <dbReference type="ARBA" id="ARBA00022692"/>
    </source>
</evidence>
<evidence type="ECO:0000313" key="10">
    <source>
        <dbReference type="EMBL" id="KAL2641914.1"/>
    </source>
</evidence>
<organism evidence="10 11">
    <name type="scientific">Riccia fluitans</name>
    <dbReference type="NCBI Taxonomy" id="41844"/>
    <lineage>
        <taxon>Eukaryota</taxon>
        <taxon>Viridiplantae</taxon>
        <taxon>Streptophyta</taxon>
        <taxon>Embryophyta</taxon>
        <taxon>Marchantiophyta</taxon>
        <taxon>Marchantiopsida</taxon>
        <taxon>Marchantiidae</taxon>
        <taxon>Marchantiales</taxon>
        <taxon>Ricciaceae</taxon>
        <taxon>Riccia</taxon>
    </lineage>
</organism>
<reference evidence="10 11" key="1">
    <citation type="submission" date="2024-09" db="EMBL/GenBank/DDBJ databases">
        <title>Chromosome-scale assembly of Riccia fluitans.</title>
        <authorList>
            <person name="Paukszto L."/>
            <person name="Sawicki J."/>
            <person name="Karawczyk K."/>
            <person name="Piernik-Szablinska J."/>
            <person name="Szczecinska M."/>
            <person name="Mazdziarz M."/>
        </authorList>
    </citation>
    <scope>NUCLEOTIDE SEQUENCE [LARGE SCALE GENOMIC DNA]</scope>
    <source>
        <strain evidence="10">Rf_01</strain>
        <tissue evidence="10">Aerial parts of the thallus</tissue>
    </source>
</reference>
<feature type="transmembrane region" description="Helical" evidence="8">
    <location>
        <begin position="78"/>
        <end position="108"/>
    </location>
</feature>
<keyword evidence="5 8" id="KW-0812">Transmembrane</keyword>
<evidence type="ECO:0000256" key="6">
    <source>
        <dbReference type="ARBA" id="ARBA00022989"/>
    </source>
</evidence>
<dbReference type="AlphaFoldDB" id="A0ABD1Z4T5"/>
<keyword evidence="11" id="KW-1185">Reference proteome</keyword>
<dbReference type="InterPro" id="IPR006702">
    <property type="entry name" value="CASP_dom"/>
</dbReference>
<dbReference type="EMBL" id="JBHFFA010000002">
    <property type="protein sequence ID" value="KAL2641914.1"/>
    <property type="molecule type" value="Genomic_DNA"/>
</dbReference>
<comment type="subunit">
    <text evidence="3 8">Homodimer and heterodimers.</text>
</comment>
<protein>
    <recommendedName>
        <fullName evidence="8">CASP-like protein</fullName>
    </recommendedName>
</protein>
<feature type="domain" description="Casparian strip membrane protein" evidence="9">
    <location>
        <begin position="34"/>
        <end position="182"/>
    </location>
</feature>
<dbReference type="NCBIfam" id="TIGR01569">
    <property type="entry name" value="A_tha_TIGR01569"/>
    <property type="match status" value="1"/>
</dbReference>
<evidence type="ECO:0000256" key="1">
    <source>
        <dbReference type="ARBA" id="ARBA00004651"/>
    </source>
</evidence>
<feature type="transmembrane region" description="Helical" evidence="8">
    <location>
        <begin position="171"/>
        <end position="191"/>
    </location>
</feature>
<dbReference type="InterPro" id="IPR006459">
    <property type="entry name" value="CASP/CASPL"/>
</dbReference>
<dbReference type="Proteomes" id="UP001605036">
    <property type="component" value="Unassembled WGS sequence"/>
</dbReference>
<dbReference type="GO" id="GO:0005886">
    <property type="term" value="C:plasma membrane"/>
    <property type="evidence" value="ECO:0007669"/>
    <property type="project" value="UniProtKB-SubCell"/>
</dbReference>
<comment type="caution">
    <text evidence="10">The sequence shown here is derived from an EMBL/GenBank/DDBJ whole genome shotgun (WGS) entry which is preliminary data.</text>
</comment>
<evidence type="ECO:0000256" key="8">
    <source>
        <dbReference type="RuleBase" id="RU361233"/>
    </source>
</evidence>
<evidence type="ECO:0000256" key="3">
    <source>
        <dbReference type="ARBA" id="ARBA00011489"/>
    </source>
</evidence>
<gene>
    <name evidence="10" type="ORF">R1flu_009501</name>
</gene>
<keyword evidence="6 8" id="KW-1133">Transmembrane helix</keyword>
<proteinExistence type="inferred from homology"/>
<comment type="subcellular location">
    <subcellularLocation>
        <location evidence="1 8">Cell membrane</location>
        <topology evidence="1 8">Multi-pass membrane protein</topology>
    </subcellularLocation>
</comment>
<keyword evidence="7 8" id="KW-0472">Membrane</keyword>
<feature type="transmembrane region" description="Helical" evidence="8">
    <location>
        <begin position="40"/>
        <end position="58"/>
    </location>
</feature>
<evidence type="ECO:0000256" key="4">
    <source>
        <dbReference type="ARBA" id="ARBA00022475"/>
    </source>
</evidence>
<sequence>MKGDTEMGEVTNGYVATPGTVPVSHAGGETSLKRMSKAAIVLRFVAVALCVTSLATMVTDKQTHDFVLTPDVVISKTAKYSSVVAIVAFVYTNAAVAGYSLLQAAFTLMTKSLPTSKLQLWSTFVLDQLVVYVLLGVVGAATEVAYVAEQGEDKILWASQCENYTRFCSQVGASVIFCFMGILTLAAIAAISAKQLFTYDRTSHITRKDGY</sequence>
<dbReference type="PANTHER" id="PTHR33573:SF30">
    <property type="entry name" value="CASP-LIKE PROTEIN 2C1-RELATED"/>
    <property type="match status" value="1"/>
</dbReference>
<accession>A0ABD1Z4T5</accession>
<evidence type="ECO:0000313" key="11">
    <source>
        <dbReference type="Proteomes" id="UP001605036"/>
    </source>
</evidence>
<dbReference type="PANTHER" id="PTHR33573">
    <property type="entry name" value="CASP-LIKE PROTEIN 4A4"/>
    <property type="match status" value="1"/>
</dbReference>
<evidence type="ECO:0000256" key="2">
    <source>
        <dbReference type="ARBA" id="ARBA00007651"/>
    </source>
</evidence>
<evidence type="ECO:0000259" key="9">
    <source>
        <dbReference type="Pfam" id="PF04535"/>
    </source>
</evidence>
<feature type="transmembrane region" description="Helical" evidence="8">
    <location>
        <begin position="129"/>
        <end position="148"/>
    </location>
</feature>
<name>A0ABD1Z4T5_9MARC</name>
<dbReference type="Pfam" id="PF04535">
    <property type="entry name" value="CASP_dom"/>
    <property type="match status" value="1"/>
</dbReference>
<comment type="similarity">
    <text evidence="2 8">Belongs to the Casparian strip membrane proteins (CASP) family.</text>
</comment>